<dbReference type="EMBL" id="RCHU01001024">
    <property type="protein sequence ID" value="TKR83366.1"/>
    <property type="molecule type" value="Genomic_DNA"/>
</dbReference>
<dbReference type="CDD" id="cd05236">
    <property type="entry name" value="FAR-N_SDR_e"/>
    <property type="match status" value="1"/>
</dbReference>
<evidence type="ECO:0000259" key="6">
    <source>
        <dbReference type="Pfam" id="PF07993"/>
    </source>
</evidence>
<dbReference type="AlphaFoldDB" id="A0A4U5NKR1"/>
<feature type="domain" description="Fatty acyl-CoA reductase C-terminal" evidence="5">
    <location>
        <begin position="393"/>
        <end position="491"/>
    </location>
</feature>
<protein>
    <recommendedName>
        <fullName evidence="4">Fatty acyl-CoA reductase</fullName>
        <ecNumber evidence="4">1.2.1.84</ecNumber>
    </recommendedName>
</protein>
<dbReference type="PANTHER" id="PTHR11011:SF99">
    <property type="entry name" value="FATTY ACYL-COA REDUCTASE 3"/>
    <property type="match status" value="1"/>
</dbReference>
<evidence type="ECO:0000259" key="5">
    <source>
        <dbReference type="Pfam" id="PF03015"/>
    </source>
</evidence>
<dbReference type="EC" id="1.2.1.84" evidence="4"/>
<dbReference type="Gene3D" id="3.40.50.720">
    <property type="entry name" value="NAD(P)-binding Rossmann-like Domain"/>
    <property type="match status" value="1"/>
</dbReference>
<comment type="catalytic activity">
    <reaction evidence="4">
        <text>a long-chain fatty acyl-CoA + 2 NADPH + 2 H(+) = a long-chain primary fatty alcohol + 2 NADP(+) + CoA</text>
        <dbReference type="Rhea" id="RHEA:52716"/>
        <dbReference type="ChEBI" id="CHEBI:15378"/>
        <dbReference type="ChEBI" id="CHEBI:57287"/>
        <dbReference type="ChEBI" id="CHEBI:57783"/>
        <dbReference type="ChEBI" id="CHEBI:58349"/>
        <dbReference type="ChEBI" id="CHEBI:77396"/>
        <dbReference type="ChEBI" id="CHEBI:83139"/>
        <dbReference type="EC" id="1.2.1.84"/>
    </reaction>
</comment>
<dbReference type="InterPro" id="IPR036291">
    <property type="entry name" value="NAD(P)-bd_dom_sf"/>
</dbReference>
<keyword evidence="4" id="KW-0521">NADP</keyword>
<evidence type="ECO:0000313" key="7">
    <source>
        <dbReference type="EMBL" id="TKR83366.1"/>
    </source>
</evidence>
<evidence type="ECO:0000256" key="4">
    <source>
        <dbReference type="RuleBase" id="RU363097"/>
    </source>
</evidence>
<keyword evidence="4" id="KW-0560">Oxidoreductase</keyword>
<sequence length="491" mass="55243">MEFGSVVQFLEDKTILITGATGFLAKILLEKILRVQPNVKKIYLLLRAADAKSASQRLQNEILGKDLFTILKEKWGADLNSLISKKIVLVPGDISYDDDLGVKDSNLREEIWSQLDVVVNLAATTNFDERYDVALGINTMGAKHVLCFAKKCVKLKVLVHVSTAYVSGERAGLILETSYGRGDTLNGVSGLDIDEEKKLVDQKLNELQAEGATTEEIKGAMKEMGIERAKVYGWPNTYVFTKAMGEMLVGDLKENLSVVIIRPTIVTSTLKEPFPGWVEGIRTIDSLAVGYGKGRLTCFLGDITGIVDVIPADMVVNAITVAMVARARQHPESVYHLGSSLRNPVNFSNLHDFSFRYFSENPWINKEGEAVKIGRGTVLSSMSKFYTYMTIRYLLPLKALQLFNTLLFKRYQDEYTVLDRKLKLVMRLVDLYKPYVFFEGIFDDMNAEKLRIASRETCLEADVFDFDPVSIDWEDYMMNAHIPGLVKYVMK</sequence>
<dbReference type="STRING" id="43335.A0A4U5NKR1"/>
<dbReference type="SUPFAM" id="SSF51735">
    <property type="entry name" value="NAD(P)-binding Rossmann-fold domains"/>
    <property type="match status" value="1"/>
</dbReference>
<dbReference type="CDD" id="cd09071">
    <property type="entry name" value="FAR_C"/>
    <property type="match status" value="1"/>
</dbReference>
<comment type="similarity">
    <text evidence="1 4">Belongs to the fatty acyl-CoA reductase family.</text>
</comment>
<keyword evidence="2 4" id="KW-0444">Lipid biosynthesis</keyword>
<comment type="caution">
    <text evidence="7">The sequence shown here is derived from an EMBL/GenBank/DDBJ whole genome shotgun (WGS) entry which is preliminary data.</text>
</comment>
<dbReference type="GO" id="GO:0102965">
    <property type="term" value="F:alcohol-forming long-chain fatty acyl-CoA reductase activity"/>
    <property type="evidence" value="ECO:0007669"/>
    <property type="project" value="UniProtKB-EC"/>
</dbReference>
<dbReference type="GO" id="GO:0010345">
    <property type="term" value="P:suberin biosynthetic process"/>
    <property type="evidence" value="ECO:0007669"/>
    <property type="project" value="TreeGrafter"/>
</dbReference>
<evidence type="ECO:0000256" key="1">
    <source>
        <dbReference type="ARBA" id="ARBA00005928"/>
    </source>
</evidence>
<feature type="domain" description="Thioester reductase (TE)" evidence="6">
    <location>
        <begin position="17"/>
        <end position="319"/>
    </location>
</feature>
<evidence type="ECO:0000256" key="2">
    <source>
        <dbReference type="ARBA" id="ARBA00022516"/>
    </source>
</evidence>
<name>A0A4U5NKR1_POPAL</name>
<dbReference type="Pfam" id="PF07993">
    <property type="entry name" value="NAD_binding_4"/>
    <property type="match status" value="1"/>
</dbReference>
<dbReference type="GO" id="GO:0035336">
    <property type="term" value="P:long-chain fatty-acyl-CoA metabolic process"/>
    <property type="evidence" value="ECO:0007669"/>
    <property type="project" value="TreeGrafter"/>
</dbReference>
<dbReference type="InterPro" id="IPR013120">
    <property type="entry name" value="FAR_NAD-bd"/>
</dbReference>
<dbReference type="Pfam" id="PF03015">
    <property type="entry name" value="Sterile"/>
    <property type="match status" value="1"/>
</dbReference>
<gene>
    <name evidence="7" type="ORF">D5086_0000268710</name>
</gene>
<accession>A0A4U5NKR1</accession>
<keyword evidence="3 4" id="KW-0443">Lipid metabolism</keyword>
<dbReference type="InterPro" id="IPR026055">
    <property type="entry name" value="FAR"/>
</dbReference>
<dbReference type="GO" id="GO:0080019">
    <property type="term" value="F:alcohol-forming very long-chain fatty acyl-CoA reductase activity"/>
    <property type="evidence" value="ECO:0007669"/>
    <property type="project" value="InterPro"/>
</dbReference>
<reference evidence="7" key="1">
    <citation type="submission" date="2018-10" db="EMBL/GenBank/DDBJ databases">
        <title>Population genomic analysis revealed the cold adaptation of white poplar.</title>
        <authorList>
            <person name="Liu Y.-J."/>
        </authorList>
    </citation>
    <scope>NUCLEOTIDE SEQUENCE [LARGE SCALE GENOMIC DNA]</scope>
    <source>
        <strain evidence="7">PAL-ZL1</strain>
    </source>
</reference>
<proteinExistence type="inferred from homology"/>
<organism evidence="7">
    <name type="scientific">Populus alba</name>
    <name type="common">White poplar</name>
    <dbReference type="NCBI Taxonomy" id="43335"/>
    <lineage>
        <taxon>Eukaryota</taxon>
        <taxon>Viridiplantae</taxon>
        <taxon>Streptophyta</taxon>
        <taxon>Embryophyta</taxon>
        <taxon>Tracheophyta</taxon>
        <taxon>Spermatophyta</taxon>
        <taxon>Magnoliopsida</taxon>
        <taxon>eudicotyledons</taxon>
        <taxon>Gunneridae</taxon>
        <taxon>Pentapetalae</taxon>
        <taxon>rosids</taxon>
        <taxon>fabids</taxon>
        <taxon>Malpighiales</taxon>
        <taxon>Salicaceae</taxon>
        <taxon>Saliceae</taxon>
        <taxon>Populus</taxon>
    </lineage>
</organism>
<comment type="function">
    <text evidence="4">Catalyzes the reduction of fatty acyl-CoA to fatty alcohols.</text>
</comment>
<dbReference type="InterPro" id="IPR033640">
    <property type="entry name" value="FAR_C"/>
</dbReference>
<dbReference type="PANTHER" id="PTHR11011">
    <property type="entry name" value="MALE STERILITY PROTEIN 2-RELATED"/>
    <property type="match status" value="1"/>
</dbReference>
<evidence type="ECO:0000256" key="3">
    <source>
        <dbReference type="ARBA" id="ARBA00023098"/>
    </source>
</evidence>